<evidence type="ECO:0000313" key="2">
    <source>
        <dbReference type="EMBL" id="OWK01244.1"/>
    </source>
</evidence>
<dbReference type="AlphaFoldDB" id="A0A212C5Q9"/>
<comment type="caution">
    <text evidence="2">The sequence shown here is derived from an EMBL/GenBank/DDBJ whole genome shotgun (WGS) entry which is preliminary data.</text>
</comment>
<feature type="compositionally biased region" description="Basic and acidic residues" evidence="1">
    <location>
        <begin position="316"/>
        <end position="327"/>
    </location>
</feature>
<dbReference type="Proteomes" id="UP000242450">
    <property type="component" value="Chromosome 29"/>
</dbReference>
<feature type="region of interest" description="Disordered" evidence="1">
    <location>
        <begin position="301"/>
        <end position="327"/>
    </location>
</feature>
<dbReference type="EMBL" id="MKHE01000029">
    <property type="protein sequence ID" value="OWK01244.1"/>
    <property type="molecule type" value="Genomic_DNA"/>
</dbReference>
<organism evidence="2 3">
    <name type="scientific">Cervus elaphus hippelaphus</name>
    <name type="common">European red deer</name>
    <dbReference type="NCBI Taxonomy" id="46360"/>
    <lineage>
        <taxon>Eukaryota</taxon>
        <taxon>Metazoa</taxon>
        <taxon>Chordata</taxon>
        <taxon>Craniata</taxon>
        <taxon>Vertebrata</taxon>
        <taxon>Euteleostomi</taxon>
        <taxon>Mammalia</taxon>
        <taxon>Eutheria</taxon>
        <taxon>Laurasiatheria</taxon>
        <taxon>Artiodactyla</taxon>
        <taxon>Ruminantia</taxon>
        <taxon>Pecora</taxon>
        <taxon>Cervidae</taxon>
        <taxon>Cervinae</taxon>
        <taxon>Cervus</taxon>
    </lineage>
</organism>
<protein>
    <submittedName>
        <fullName evidence="2">Uncharacterized protein</fullName>
    </submittedName>
</protein>
<dbReference type="OrthoDB" id="9854531at2759"/>
<gene>
    <name evidence="2" type="ORF">Celaphus_00018171</name>
</gene>
<name>A0A212C5Q9_CEREH</name>
<accession>A0A212C5Q9</accession>
<proteinExistence type="predicted"/>
<evidence type="ECO:0000256" key="1">
    <source>
        <dbReference type="SAM" id="MobiDB-lite"/>
    </source>
</evidence>
<feature type="region of interest" description="Disordered" evidence="1">
    <location>
        <begin position="197"/>
        <end position="230"/>
    </location>
</feature>
<reference evidence="2 3" key="1">
    <citation type="journal article" date="2018" name="Mol. Genet. Genomics">
        <title>The red deer Cervus elaphus genome CerEla1.0: sequencing, annotating, genes, and chromosomes.</title>
        <authorList>
            <person name="Bana N.A."/>
            <person name="Nyiri A."/>
            <person name="Nagy J."/>
            <person name="Frank K."/>
            <person name="Nagy T."/>
            <person name="Steger V."/>
            <person name="Schiller M."/>
            <person name="Lakatos P."/>
            <person name="Sugar L."/>
            <person name="Horn P."/>
            <person name="Barta E."/>
            <person name="Orosz L."/>
        </authorList>
    </citation>
    <scope>NUCLEOTIDE SEQUENCE [LARGE SCALE GENOMIC DNA]</scope>
    <source>
        <strain evidence="2">Hungarian</strain>
    </source>
</reference>
<feature type="compositionally biased region" description="Polar residues" evidence="1">
    <location>
        <begin position="202"/>
        <end position="230"/>
    </location>
</feature>
<evidence type="ECO:0000313" key="3">
    <source>
        <dbReference type="Proteomes" id="UP000242450"/>
    </source>
</evidence>
<keyword evidence="3" id="KW-1185">Reference proteome</keyword>
<sequence>MTLCTASSFPAPQLCTLKTPPGKDSLQEKAAFVPPISNDFLFNLYPLDDPCFSSPDGNANYSSCAWAQKRFVSRVSSRTAAGVATQSCANILSGIGLGRSSNTNFGQKCEGGKEERLCWGVGNSREAFWATPQATRQGVLLSVSGPSLNYSSHYVLRQRQDSGHRNTFLESQAGSFPAAGPRELWNLEREAAVVTRSVETGPPSSRSRGISYRNPITVSNSKDTGAARRSSTLFSRSVPYHTPDTPSTLFTTILQNTDLIKMRLGVLNGMKMAPLMTLRKAALLMVLLQLLRGASSLLPGDDYPPLRSPHTPTAEVSRHDGDVEKGKKTSVQKCVQYHTVEKGGKHKDWAMVCLGERQVRVLDSLT</sequence>